<dbReference type="Gene3D" id="3.30.429.10">
    <property type="entry name" value="Macrophage Migration Inhibitory Factor"/>
    <property type="match status" value="1"/>
</dbReference>
<dbReference type="InterPro" id="IPR014347">
    <property type="entry name" value="Tautomerase/MIF_sf"/>
</dbReference>
<comment type="caution">
    <text evidence="2">The sequence shown here is derived from an EMBL/GenBank/DDBJ whole genome shotgun (WGS) entry which is preliminary data.</text>
</comment>
<accession>A0AAD7FIJ0</accession>
<reference evidence="2" key="1">
    <citation type="submission" date="2023-03" db="EMBL/GenBank/DDBJ databases">
        <title>Massive genome expansion in bonnet fungi (Mycena s.s.) driven by repeated elements and novel gene families across ecological guilds.</title>
        <authorList>
            <consortium name="Lawrence Berkeley National Laboratory"/>
            <person name="Harder C.B."/>
            <person name="Miyauchi S."/>
            <person name="Viragh M."/>
            <person name="Kuo A."/>
            <person name="Thoen E."/>
            <person name="Andreopoulos B."/>
            <person name="Lu D."/>
            <person name="Skrede I."/>
            <person name="Drula E."/>
            <person name="Henrissat B."/>
            <person name="Morin E."/>
            <person name="Kohler A."/>
            <person name="Barry K."/>
            <person name="LaButti K."/>
            <person name="Morin E."/>
            <person name="Salamov A."/>
            <person name="Lipzen A."/>
            <person name="Mereny Z."/>
            <person name="Hegedus B."/>
            <person name="Baldrian P."/>
            <person name="Stursova M."/>
            <person name="Weitz H."/>
            <person name="Taylor A."/>
            <person name="Grigoriev I.V."/>
            <person name="Nagy L.G."/>
            <person name="Martin F."/>
            <person name="Kauserud H."/>
        </authorList>
    </citation>
    <scope>NUCLEOTIDE SEQUENCE</scope>
    <source>
        <strain evidence="2">9284</strain>
    </source>
</reference>
<dbReference type="SUPFAM" id="SSF55331">
    <property type="entry name" value="Tautomerase/MIF"/>
    <property type="match status" value="1"/>
</dbReference>
<evidence type="ECO:0000313" key="3">
    <source>
        <dbReference type="Proteomes" id="UP001221142"/>
    </source>
</evidence>
<evidence type="ECO:0000259" key="1">
    <source>
        <dbReference type="Pfam" id="PF14832"/>
    </source>
</evidence>
<evidence type="ECO:0000313" key="2">
    <source>
        <dbReference type="EMBL" id="KAJ7620956.1"/>
    </source>
</evidence>
<name>A0AAD7FIJ0_9AGAR</name>
<dbReference type="Proteomes" id="UP001221142">
    <property type="component" value="Unassembled WGS sequence"/>
</dbReference>
<organism evidence="2 3">
    <name type="scientific">Roridomyces roridus</name>
    <dbReference type="NCBI Taxonomy" id="1738132"/>
    <lineage>
        <taxon>Eukaryota</taxon>
        <taxon>Fungi</taxon>
        <taxon>Dikarya</taxon>
        <taxon>Basidiomycota</taxon>
        <taxon>Agaricomycotina</taxon>
        <taxon>Agaricomycetes</taxon>
        <taxon>Agaricomycetidae</taxon>
        <taxon>Agaricales</taxon>
        <taxon>Marasmiineae</taxon>
        <taxon>Mycenaceae</taxon>
        <taxon>Roridomyces</taxon>
    </lineage>
</organism>
<dbReference type="Pfam" id="PF14832">
    <property type="entry name" value="Tautomerase_3"/>
    <property type="match status" value="1"/>
</dbReference>
<keyword evidence="3" id="KW-1185">Reference proteome</keyword>
<feature type="domain" description="Tautomerase cis-CaaD-like" evidence="1">
    <location>
        <begin position="1"/>
        <end position="135"/>
    </location>
</feature>
<gene>
    <name evidence="2" type="ORF">FB45DRAFT_927981</name>
</gene>
<proteinExistence type="predicted"/>
<protein>
    <recommendedName>
        <fullName evidence="1">Tautomerase cis-CaaD-like domain-containing protein</fullName>
    </recommendedName>
</protein>
<dbReference type="AlphaFoldDB" id="A0AAD7FIJ0"/>
<dbReference type="EMBL" id="JARKIF010000016">
    <property type="protein sequence ID" value="KAJ7620956.1"/>
    <property type="molecule type" value="Genomic_DNA"/>
</dbReference>
<dbReference type="InterPro" id="IPR028116">
    <property type="entry name" value="Cis-CaaD-like"/>
</dbReference>
<sequence length="176" mass="19473">MPIYDVFHSYPLTDVQCDDLARRITDLHTSTFTVTSGLVHVRFTEYGEKKHYMGGKKMTGQMNMVVGKVRTGSNRSQDQWEALCRQIEAAWIASVGADVIKSEPKATLAAVFVHGGLAAVYEQGFMAPVAGKDGEWLCKNFCAFEKLAEAGNPFFQDMVAEIRAREDLSFVLKGVA</sequence>